<dbReference type="PANTHER" id="PTHR12526">
    <property type="entry name" value="GLYCOSYLTRANSFERASE"/>
    <property type="match status" value="1"/>
</dbReference>
<sequence>MNILQINSSKTWAGGEAHLKDLVDGLKNKGHSVTVAVKEDIAARFKDSATQIEVLPLKNAIDLYSAYQLSQVIKQQDIDIIHAHSGVDYWIAAFARYLAQKGKIVATRHILVSLGTSFFHEKLYRSFDQFIAVSNRVQEKLNNTHSFLVNKNEVIHNGINISKFSGQDYNQEITELKKEFSLTDELVIGMVGTLCSRKNQKLLIKIANQFQEKKVKFLIVGEDFSDDNNYKQELQTMIKDLNLEEKVILAGFRKDIPQLMNLFDILAVPSRREAFGLVAVEGMAAKNAVVASNVDGLAEIIEDQSSGLLVESDNKDGWIKAFDKLINDKDLRNRLSNNAYQRAENKFSLATMVNKTEKIYFNLIN</sequence>
<dbReference type="EMBL" id="JAFBDQ010000008">
    <property type="protein sequence ID" value="MBM7556941.1"/>
    <property type="molecule type" value="Genomic_DNA"/>
</dbReference>
<dbReference type="AlphaFoldDB" id="A0A939BSA9"/>
<feature type="domain" description="Glycosyltransferase subfamily 4-like N-terminal" evidence="2">
    <location>
        <begin position="14"/>
        <end position="162"/>
    </location>
</feature>
<comment type="caution">
    <text evidence="3">The sequence shown here is derived from an EMBL/GenBank/DDBJ whole genome shotgun (WGS) entry which is preliminary data.</text>
</comment>
<feature type="domain" description="Glycosyl transferase family 1" evidence="1">
    <location>
        <begin position="177"/>
        <end position="342"/>
    </location>
</feature>
<proteinExistence type="predicted"/>
<dbReference type="Pfam" id="PF13439">
    <property type="entry name" value="Glyco_transf_4"/>
    <property type="match status" value="1"/>
</dbReference>
<evidence type="ECO:0000313" key="4">
    <source>
        <dbReference type="Proteomes" id="UP000774000"/>
    </source>
</evidence>
<dbReference type="CDD" id="cd03801">
    <property type="entry name" value="GT4_PimA-like"/>
    <property type="match status" value="1"/>
</dbReference>
<evidence type="ECO:0000313" key="3">
    <source>
        <dbReference type="EMBL" id="MBM7556941.1"/>
    </source>
</evidence>
<gene>
    <name evidence="3" type="ORF">JOC47_001795</name>
</gene>
<dbReference type="SUPFAM" id="SSF53756">
    <property type="entry name" value="UDP-Glycosyltransferase/glycogen phosphorylase"/>
    <property type="match status" value="1"/>
</dbReference>
<dbReference type="PANTHER" id="PTHR12526:SF630">
    <property type="entry name" value="GLYCOSYLTRANSFERASE"/>
    <property type="match status" value="1"/>
</dbReference>
<dbReference type="Proteomes" id="UP000774000">
    <property type="component" value="Unassembled WGS sequence"/>
</dbReference>
<dbReference type="Gene3D" id="3.40.50.2000">
    <property type="entry name" value="Glycogen Phosphorylase B"/>
    <property type="match status" value="2"/>
</dbReference>
<evidence type="ECO:0000259" key="1">
    <source>
        <dbReference type="Pfam" id="PF00534"/>
    </source>
</evidence>
<name>A0A939BSA9_9FIRM</name>
<keyword evidence="4" id="KW-1185">Reference proteome</keyword>
<dbReference type="Pfam" id="PF00534">
    <property type="entry name" value="Glycos_transf_1"/>
    <property type="match status" value="1"/>
</dbReference>
<dbReference type="InterPro" id="IPR028098">
    <property type="entry name" value="Glyco_trans_4-like_N"/>
</dbReference>
<organism evidence="3 4">
    <name type="scientific">Halanaerobacter jeridensis</name>
    <dbReference type="NCBI Taxonomy" id="706427"/>
    <lineage>
        <taxon>Bacteria</taxon>
        <taxon>Bacillati</taxon>
        <taxon>Bacillota</taxon>
        <taxon>Clostridia</taxon>
        <taxon>Halanaerobiales</taxon>
        <taxon>Halobacteroidaceae</taxon>
        <taxon>Halanaerobacter</taxon>
    </lineage>
</organism>
<dbReference type="RefSeq" id="WP_204701711.1">
    <property type="nucleotide sequence ID" value="NZ_JAFBDQ010000008.1"/>
</dbReference>
<reference evidence="3" key="1">
    <citation type="submission" date="2021-01" db="EMBL/GenBank/DDBJ databases">
        <title>Genomic Encyclopedia of Type Strains, Phase IV (KMG-IV): sequencing the most valuable type-strain genomes for metagenomic binning, comparative biology and taxonomic classification.</title>
        <authorList>
            <person name="Goeker M."/>
        </authorList>
    </citation>
    <scope>NUCLEOTIDE SEQUENCE</scope>
    <source>
        <strain evidence="3">DSM 23230</strain>
    </source>
</reference>
<protein>
    <submittedName>
        <fullName evidence="3">Glycosyltransferase involved in cell wall biosynthesis</fullName>
    </submittedName>
</protein>
<dbReference type="GO" id="GO:0016757">
    <property type="term" value="F:glycosyltransferase activity"/>
    <property type="evidence" value="ECO:0007669"/>
    <property type="project" value="InterPro"/>
</dbReference>
<accession>A0A939BSA9</accession>
<dbReference type="InterPro" id="IPR001296">
    <property type="entry name" value="Glyco_trans_1"/>
</dbReference>
<evidence type="ECO:0000259" key="2">
    <source>
        <dbReference type="Pfam" id="PF13439"/>
    </source>
</evidence>